<name>A0A8S5P3F0_9CAUD</name>
<reference evidence="1" key="1">
    <citation type="journal article" date="2021" name="Proc. Natl. Acad. Sci. U.S.A.">
        <title>A Catalog of Tens of Thousands of Viruses from Human Metagenomes Reveals Hidden Associations with Chronic Diseases.</title>
        <authorList>
            <person name="Tisza M.J."/>
            <person name="Buck C.B."/>
        </authorList>
    </citation>
    <scope>NUCLEOTIDE SEQUENCE</scope>
    <source>
        <strain evidence="1">CtZE52</strain>
    </source>
</reference>
<organism evidence="1">
    <name type="scientific">Siphoviridae sp. ctZE52</name>
    <dbReference type="NCBI Taxonomy" id="2825557"/>
    <lineage>
        <taxon>Viruses</taxon>
        <taxon>Duplodnaviria</taxon>
        <taxon>Heunggongvirae</taxon>
        <taxon>Uroviricota</taxon>
        <taxon>Caudoviricetes</taxon>
    </lineage>
</organism>
<dbReference type="EMBL" id="BK015320">
    <property type="protein sequence ID" value="DAE01152.1"/>
    <property type="molecule type" value="Genomic_DNA"/>
</dbReference>
<protein>
    <submittedName>
        <fullName evidence="1">Uncharacterized protein</fullName>
    </submittedName>
</protein>
<proteinExistence type="predicted"/>
<evidence type="ECO:0000313" key="1">
    <source>
        <dbReference type="EMBL" id="DAE01152.1"/>
    </source>
</evidence>
<sequence length="81" mass="9279">MKRKRTEIGSAKGYKLDLAEVYEITYAKKTKYHNVGDKDFVSLPLAIMFINDKRILSTSEIDEAISKYGMTELLNSSKRSK</sequence>
<accession>A0A8S5P3F0</accession>